<dbReference type="FunFam" id="3.30.390.10:FF:000009">
    <property type="entry name" value="Hydrophobic dipeptide epimerase"/>
    <property type="match status" value="1"/>
</dbReference>
<dbReference type="PROSITE" id="PS00908">
    <property type="entry name" value="MR_MLE_1"/>
    <property type="match status" value="1"/>
</dbReference>
<organism evidence="7 8">
    <name type="scientific">Paenibacillus elgii</name>
    <dbReference type="NCBI Taxonomy" id="189691"/>
    <lineage>
        <taxon>Bacteria</taxon>
        <taxon>Bacillati</taxon>
        <taxon>Bacillota</taxon>
        <taxon>Bacilli</taxon>
        <taxon>Bacillales</taxon>
        <taxon>Paenibacillaceae</taxon>
        <taxon>Paenibacillus</taxon>
    </lineage>
</organism>
<proteinExistence type="inferred from homology"/>
<comment type="cofactor">
    <cofactor evidence="1">
        <name>Mg(2+)</name>
        <dbReference type="ChEBI" id="CHEBI:18420"/>
    </cofactor>
</comment>
<dbReference type="PANTHER" id="PTHR48073:SF2">
    <property type="entry name" value="O-SUCCINYLBENZOATE SYNTHASE"/>
    <property type="match status" value="1"/>
</dbReference>
<evidence type="ECO:0000256" key="2">
    <source>
        <dbReference type="ARBA" id="ARBA00008031"/>
    </source>
</evidence>
<dbReference type="InterPro" id="IPR018110">
    <property type="entry name" value="Mandel_Rmase/mucon_lact_enz_CS"/>
</dbReference>
<dbReference type="Proteomes" id="UP000244184">
    <property type="component" value="Unassembled WGS sequence"/>
</dbReference>
<dbReference type="SFLD" id="SFLDF00009">
    <property type="entry name" value="o-succinylbenzoate_synthase"/>
    <property type="match status" value="1"/>
</dbReference>
<dbReference type="InterPro" id="IPR013341">
    <property type="entry name" value="Mandelate_racemase_N_dom"/>
</dbReference>
<dbReference type="PANTHER" id="PTHR48073">
    <property type="entry name" value="O-SUCCINYLBENZOATE SYNTHASE-RELATED"/>
    <property type="match status" value="1"/>
</dbReference>
<evidence type="ECO:0000313" key="7">
    <source>
        <dbReference type="EMBL" id="PUA34759.1"/>
    </source>
</evidence>
<dbReference type="SUPFAM" id="SSF54826">
    <property type="entry name" value="Enolase N-terminal domain-like"/>
    <property type="match status" value="1"/>
</dbReference>
<dbReference type="Gene3D" id="3.20.20.120">
    <property type="entry name" value="Enolase-like C-terminal domain"/>
    <property type="match status" value="1"/>
</dbReference>
<dbReference type="SMART" id="SM00922">
    <property type="entry name" value="MR_MLE"/>
    <property type="match status" value="1"/>
</dbReference>
<gene>
    <name evidence="7" type="ORF">C8Z91_33310</name>
</gene>
<evidence type="ECO:0000313" key="8">
    <source>
        <dbReference type="Proteomes" id="UP000244184"/>
    </source>
</evidence>
<dbReference type="GO" id="GO:0006518">
    <property type="term" value="P:peptide metabolic process"/>
    <property type="evidence" value="ECO:0007669"/>
    <property type="project" value="UniProtKB-ARBA"/>
</dbReference>
<dbReference type="GO" id="GO:0000287">
    <property type="term" value="F:magnesium ion binding"/>
    <property type="evidence" value="ECO:0007669"/>
    <property type="project" value="UniProtKB-ARBA"/>
</dbReference>
<keyword evidence="3" id="KW-0479">Metal-binding</keyword>
<dbReference type="SFLD" id="SFLDG00180">
    <property type="entry name" value="muconate_cycloisomerase"/>
    <property type="match status" value="1"/>
</dbReference>
<dbReference type="InterPro" id="IPR013342">
    <property type="entry name" value="Mandelate_racemase_C"/>
</dbReference>
<evidence type="ECO:0000256" key="1">
    <source>
        <dbReference type="ARBA" id="ARBA00001946"/>
    </source>
</evidence>
<dbReference type="Pfam" id="PF02746">
    <property type="entry name" value="MR_MLE_N"/>
    <property type="match status" value="1"/>
</dbReference>
<sequence length="387" mass="42078">MQKTLCTNRIGGLICMSNAIKQIITHIVEVPLTHTWEISLYSATTRQHAIVEVILESGIRGYGESSPSPAFMGETAETVKLVNDRYLAPPLIGLPVDEIACAHAKMNQAIYGNSAAKSAIDIALHDAWGQTLNQPLYKLIGGTARESVPLTYVVGIKSNRDAYEEAMKRIHEGFGVVKIKVGRDPKRDIELVSLIRKAIADSGKPAKLRLDANQGYDVPTAIRVIREIEETGEVECVEQPVRKWNMLGVKEIRDKVKTPIMIDEAVFGPEDAMTAIKLGIADVINLKICKVGGIYQSKKIAAMAEAAGMTCTVGSNLELGIGIAASAHFVTGTPVVTYPSDFICGAYLHEHDLLKTPIQQFVAEGHMRVTAKPGLGIDVRTDLLKQQ</sequence>
<evidence type="ECO:0000256" key="4">
    <source>
        <dbReference type="ARBA" id="ARBA00022842"/>
    </source>
</evidence>
<comment type="caution">
    <text evidence="7">The sequence shown here is derived from an EMBL/GenBank/DDBJ whole genome shotgun (WGS) entry which is preliminary data.</text>
</comment>
<evidence type="ECO:0000256" key="5">
    <source>
        <dbReference type="ARBA" id="ARBA00023235"/>
    </source>
</evidence>
<dbReference type="SFLD" id="SFLDS00001">
    <property type="entry name" value="Enolase"/>
    <property type="match status" value="1"/>
</dbReference>
<dbReference type="InterPro" id="IPR029065">
    <property type="entry name" value="Enolase_C-like"/>
</dbReference>
<dbReference type="SUPFAM" id="SSF51604">
    <property type="entry name" value="Enolase C-terminal domain-like"/>
    <property type="match status" value="1"/>
</dbReference>
<keyword evidence="4" id="KW-0460">Magnesium</keyword>
<feature type="domain" description="Mandelate racemase/muconate lactonizing enzyme C-terminal" evidence="6">
    <location>
        <begin position="160"/>
        <end position="259"/>
    </location>
</feature>
<comment type="similarity">
    <text evidence="2">Belongs to the mandelate racemase/muconate lactonizing enzyme family.</text>
</comment>
<evidence type="ECO:0000259" key="6">
    <source>
        <dbReference type="SMART" id="SM00922"/>
    </source>
</evidence>
<dbReference type="Gene3D" id="3.30.390.10">
    <property type="entry name" value="Enolase-like, N-terminal domain"/>
    <property type="match status" value="1"/>
</dbReference>
<protein>
    <recommendedName>
        <fullName evidence="6">Mandelate racemase/muconate lactonizing enzyme C-terminal domain-containing protein</fullName>
    </recommendedName>
</protein>
<dbReference type="GO" id="GO:0009063">
    <property type="term" value="P:amino acid catabolic process"/>
    <property type="evidence" value="ECO:0007669"/>
    <property type="project" value="InterPro"/>
</dbReference>
<dbReference type="AlphaFoldDB" id="A0A2T6FS71"/>
<dbReference type="GO" id="GO:0016854">
    <property type="term" value="F:racemase and epimerase activity"/>
    <property type="evidence" value="ECO:0007669"/>
    <property type="project" value="UniProtKB-ARBA"/>
</dbReference>
<reference evidence="7 8" key="1">
    <citation type="submission" date="2018-03" db="EMBL/GenBank/DDBJ databases">
        <title>Genome sequence of Paenibacillus elgii strain AC13 an antimicrobial compound producing bacteria.</title>
        <authorList>
            <person name="Kurokawa A.S."/>
            <person name="Araujo J.F."/>
            <person name="Costa R.A."/>
            <person name="Ortega D.B."/>
            <person name="Pires A.S."/>
            <person name="Pappas G.J.Jr."/>
            <person name="Franco O.L."/>
            <person name="Barreto C."/>
            <person name="Magalhaes B.S."/>
            <person name="Kruger R.H."/>
        </authorList>
    </citation>
    <scope>NUCLEOTIDE SEQUENCE [LARGE SCALE GENOMIC DNA]</scope>
    <source>
        <strain evidence="7 8">AC13</strain>
    </source>
</reference>
<dbReference type="InterPro" id="IPR029017">
    <property type="entry name" value="Enolase-like_N"/>
</dbReference>
<accession>A0A2T6FS71</accession>
<evidence type="ECO:0000256" key="3">
    <source>
        <dbReference type="ARBA" id="ARBA00022723"/>
    </source>
</evidence>
<dbReference type="Pfam" id="PF13378">
    <property type="entry name" value="MR_MLE_C"/>
    <property type="match status" value="1"/>
</dbReference>
<keyword evidence="5" id="KW-0413">Isomerase</keyword>
<dbReference type="InterPro" id="IPR036849">
    <property type="entry name" value="Enolase-like_C_sf"/>
</dbReference>
<name>A0A2T6FS71_9BACL</name>
<dbReference type="EMBL" id="PYHP01000099">
    <property type="protein sequence ID" value="PUA34759.1"/>
    <property type="molecule type" value="Genomic_DNA"/>
</dbReference>